<proteinExistence type="inferred from homology"/>
<dbReference type="SUPFAM" id="SSF56801">
    <property type="entry name" value="Acetyl-CoA synthetase-like"/>
    <property type="match status" value="1"/>
</dbReference>
<feature type="domain" description="AMP-binding enzyme C-terminal" evidence="7">
    <location>
        <begin position="410"/>
        <end position="485"/>
    </location>
</feature>
<dbReference type="InterPro" id="IPR020845">
    <property type="entry name" value="AMP-binding_CS"/>
</dbReference>
<dbReference type="GO" id="GO:0031956">
    <property type="term" value="F:medium-chain fatty acid-CoA ligase activity"/>
    <property type="evidence" value="ECO:0007669"/>
    <property type="project" value="TreeGrafter"/>
</dbReference>
<dbReference type="Gene3D" id="3.30.300.30">
    <property type="match status" value="1"/>
</dbReference>
<evidence type="ECO:0000256" key="4">
    <source>
        <dbReference type="ARBA" id="ARBA00066616"/>
    </source>
</evidence>
<keyword evidence="9" id="KW-1185">Reference proteome</keyword>
<dbReference type="Pfam" id="PF00501">
    <property type="entry name" value="AMP-binding"/>
    <property type="match status" value="1"/>
</dbReference>
<feature type="domain" description="AMP-dependent synthetase/ligase" evidence="6">
    <location>
        <begin position="9"/>
        <end position="360"/>
    </location>
</feature>
<dbReference type="GO" id="GO:0006631">
    <property type="term" value="P:fatty acid metabolic process"/>
    <property type="evidence" value="ECO:0007669"/>
    <property type="project" value="TreeGrafter"/>
</dbReference>
<organism evidence="8 9">
    <name type="scientific">Chelatococcus reniformis</name>
    <dbReference type="NCBI Taxonomy" id="1494448"/>
    <lineage>
        <taxon>Bacteria</taxon>
        <taxon>Pseudomonadati</taxon>
        <taxon>Pseudomonadota</taxon>
        <taxon>Alphaproteobacteria</taxon>
        <taxon>Hyphomicrobiales</taxon>
        <taxon>Chelatococcaceae</taxon>
        <taxon>Chelatococcus</taxon>
    </lineage>
</organism>
<dbReference type="AlphaFoldDB" id="A0A916XJV1"/>
<evidence type="ECO:0000313" key="8">
    <source>
        <dbReference type="EMBL" id="GGC77415.1"/>
    </source>
</evidence>
<comment type="similarity">
    <text evidence="1">Belongs to the ATP-dependent AMP-binding enzyme family.</text>
</comment>
<evidence type="ECO:0000259" key="6">
    <source>
        <dbReference type="Pfam" id="PF00501"/>
    </source>
</evidence>
<dbReference type="RefSeq" id="WP_188610904.1">
    <property type="nucleotide sequence ID" value="NZ_BMGG01000007.1"/>
</dbReference>
<accession>A0A916XJV1</accession>
<sequence>MNLASLLFAVARTLPDRPAVTDGRGTLSYGQWIDRVARIAFTMAARGARPGDRVALYMENCGEFLEVLAAAWTAGLVAVPINAKLHVREVAFIIENCAARLLFTTPGLLDDPTPLAGSVADLRVIQTGTDDYRALLGADRLTPRERAGDDPAWIFYTSGTTGRPKGAVLTHRNLIFMSNVYYADIDQIDARDTKLHAAPMSHGSGLYGLPHLLKGSHQVIQAGFDVERIFEALEQHRNLTFFAAPTMLTRLINHADIGRAKIQNLKTIYYGGGPTYRADLRKAVEIFGPRLFQLFGQGESPMTITGLAKTLHGDDELLATCGVARSGVEVRVADDDGNELPVGEVGEVLTRSDCVMKEYLGNAEATASALQRGWLHTGDLGSLDERGFLTLRDRSKDMIISGGTNIYPREVEEVLLLHPAVLEVSVIGRPHADWGEEVVAVIACVPGQSATEGELDALCLAHIARFKRPKLYRFVAQLPKNNYGKILKTELRQQLLGEEAIP</sequence>
<dbReference type="InterPro" id="IPR045851">
    <property type="entry name" value="AMP-bd_C_sf"/>
</dbReference>
<dbReference type="FunFam" id="3.30.300.30:FF:000008">
    <property type="entry name" value="2,3-dihydroxybenzoate-AMP ligase"/>
    <property type="match status" value="1"/>
</dbReference>
<dbReference type="EMBL" id="BMGG01000007">
    <property type="protein sequence ID" value="GGC77415.1"/>
    <property type="molecule type" value="Genomic_DNA"/>
</dbReference>
<reference evidence="8" key="2">
    <citation type="submission" date="2020-09" db="EMBL/GenBank/DDBJ databases">
        <authorList>
            <person name="Sun Q."/>
            <person name="Zhou Y."/>
        </authorList>
    </citation>
    <scope>NUCLEOTIDE SEQUENCE</scope>
    <source>
        <strain evidence="8">CGMCC 1.12919</strain>
    </source>
</reference>
<dbReference type="PANTHER" id="PTHR43201:SF5">
    <property type="entry name" value="MEDIUM-CHAIN ACYL-COA LIGASE ACSF2, MITOCHONDRIAL"/>
    <property type="match status" value="1"/>
</dbReference>
<dbReference type="InterPro" id="IPR000873">
    <property type="entry name" value="AMP-dep_synth/lig_dom"/>
</dbReference>
<evidence type="ECO:0000256" key="1">
    <source>
        <dbReference type="ARBA" id="ARBA00006432"/>
    </source>
</evidence>
<protein>
    <recommendedName>
        <fullName evidence="5">3-methylmercaptopropionyl-CoA ligase</fullName>
        <ecNumber evidence="4">6.2.1.44</ecNumber>
    </recommendedName>
</protein>
<comment type="caution">
    <text evidence="8">The sequence shown here is derived from an EMBL/GenBank/DDBJ whole genome shotgun (WGS) entry which is preliminary data.</text>
</comment>
<reference evidence="8" key="1">
    <citation type="journal article" date="2014" name="Int. J. Syst. Evol. Microbiol.">
        <title>Complete genome sequence of Corynebacterium casei LMG S-19264T (=DSM 44701T), isolated from a smear-ripened cheese.</title>
        <authorList>
            <consortium name="US DOE Joint Genome Institute (JGI-PGF)"/>
            <person name="Walter F."/>
            <person name="Albersmeier A."/>
            <person name="Kalinowski J."/>
            <person name="Ruckert C."/>
        </authorList>
    </citation>
    <scope>NUCLEOTIDE SEQUENCE</scope>
    <source>
        <strain evidence="8">CGMCC 1.12919</strain>
    </source>
</reference>
<dbReference type="PROSITE" id="PS00455">
    <property type="entry name" value="AMP_BINDING"/>
    <property type="match status" value="1"/>
</dbReference>
<dbReference type="InterPro" id="IPR025110">
    <property type="entry name" value="AMP-bd_C"/>
</dbReference>
<dbReference type="Pfam" id="PF13193">
    <property type="entry name" value="AMP-binding_C"/>
    <property type="match status" value="1"/>
</dbReference>
<name>A0A916XJV1_9HYPH</name>
<evidence type="ECO:0000313" key="9">
    <source>
        <dbReference type="Proteomes" id="UP000637002"/>
    </source>
</evidence>
<evidence type="ECO:0000256" key="2">
    <source>
        <dbReference type="ARBA" id="ARBA00022598"/>
    </source>
</evidence>
<dbReference type="InterPro" id="IPR042099">
    <property type="entry name" value="ANL_N_sf"/>
</dbReference>
<evidence type="ECO:0000256" key="5">
    <source>
        <dbReference type="ARBA" id="ARBA00067668"/>
    </source>
</evidence>
<dbReference type="Gene3D" id="3.40.50.12780">
    <property type="entry name" value="N-terminal domain of ligase-like"/>
    <property type="match status" value="1"/>
</dbReference>
<comment type="catalytic activity">
    <reaction evidence="3">
        <text>3-(methylsulfanyl)propanoate + ATP + CoA = 3-(methylsulfanyl)propanoyl-CoA + AMP + diphosphate</text>
        <dbReference type="Rhea" id="RHEA:43052"/>
        <dbReference type="ChEBI" id="CHEBI:30616"/>
        <dbReference type="ChEBI" id="CHEBI:33019"/>
        <dbReference type="ChEBI" id="CHEBI:49016"/>
        <dbReference type="ChEBI" id="CHEBI:57287"/>
        <dbReference type="ChEBI" id="CHEBI:82815"/>
        <dbReference type="ChEBI" id="CHEBI:456215"/>
        <dbReference type="EC" id="6.2.1.44"/>
    </reaction>
    <physiologicalReaction direction="left-to-right" evidence="3">
        <dbReference type="Rhea" id="RHEA:43053"/>
    </physiologicalReaction>
</comment>
<evidence type="ECO:0000256" key="3">
    <source>
        <dbReference type="ARBA" id="ARBA00051915"/>
    </source>
</evidence>
<dbReference type="EC" id="6.2.1.44" evidence="4"/>
<gene>
    <name evidence="8" type="ORF">GCM10010994_39640</name>
</gene>
<dbReference type="PANTHER" id="PTHR43201">
    <property type="entry name" value="ACYL-COA SYNTHETASE"/>
    <property type="match status" value="1"/>
</dbReference>
<evidence type="ECO:0000259" key="7">
    <source>
        <dbReference type="Pfam" id="PF13193"/>
    </source>
</evidence>
<dbReference type="Proteomes" id="UP000637002">
    <property type="component" value="Unassembled WGS sequence"/>
</dbReference>
<keyword evidence="2" id="KW-0436">Ligase</keyword>